<dbReference type="PANTHER" id="PTHR11800:SF2">
    <property type="entry name" value="DNA-DIRECTED RNA POLYMERASE II SUBUNIT RPB3"/>
    <property type="match status" value="1"/>
</dbReference>
<dbReference type="Gene3D" id="3.30.1360.10">
    <property type="entry name" value="RNA polymerase, RBP11-like subunit"/>
    <property type="match status" value="1"/>
</dbReference>
<dbReference type="EMBL" id="OU015569">
    <property type="protein sequence ID" value="CAG5095797.1"/>
    <property type="molecule type" value="Genomic_DNA"/>
</dbReference>
<name>A0ABN7S9H9_OIKDI</name>
<keyword evidence="1" id="KW-0240">DNA-directed RNA polymerase</keyword>
<accession>A0ABN7S9H9</accession>
<evidence type="ECO:0000313" key="4">
    <source>
        <dbReference type="EMBL" id="CAG5095797.1"/>
    </source>
</evidence>
<evidence type="ECO:0000259" key="3">
    <source>
        <dbReference type="SMART" id="SM00662"/>
    </source>
</evidence>
<evidence type="ECO:0000256" key="2">
    <source>
        <dbReference type="ARBA" id="ARBA00023163"/>
    </source>
</evidence>
<dbReference type="InterPro" id="IPR050518">
    <property type="entry name" value="Rpo3/RPB3_RNA_Pol_subunit"/>
</dbReference>
<keyword evidence="5" id="KW-1185">Reference proteome</keyword>
<evidence type="ECO:0000313" key="5">
    <source>
        <dbReference type="Proteomes" id="UP001158576"/>
    </source>
</evidence>
<dbReference type="Pfam" id="PF01000">
    <property type="entry name" value="RNA_pol_A_bac"/>
    <property type="match status" value="1"/>
</dbReference>
<feature type="domain" description="DNA-directed RNA polymerase RpoA/D/Rpb3-type" evidence="3">
    <location>
        <begin position="18"/>
        <end position="164"/>
    </location>
</feature>
<dbReference type="SUPFAM" id="SSF55257">
    <property type="entry name" value="RBP11-like subunits of RNA polymerase"/>
    <property type="match status" value="1"/>
</dbReference>
<organism evidence="4 5">
    <name type="scientific">Oikopleura dioica</name>
    <name type="common">Tunicate</name>
    <dbReference type="NCBI Taxonomy" id="34765"/>
    <lineage>
        <taxon>Eukaryota</taxon>
        <taxon>Metazoa</taxon>
        <taxon>Chordata</taxon>
        <taxon>Tunicata</taxon>
        <taxon>Appendicularia</taxon>
        <taxon>Copelata</taxon>
        <taxon>Oikopleuridae</taxon>
        <taxon>Oikopleura</taxon>
    </lineage>
</organism>
<keyword evidence="2" id="KW-0804">Transcription</keyword>
<sequence>MPYANQPIVRIEEIKDENCKFSIENTDLSVANALRRVWLSEVPVLAIDWIRIEENTTVLIDEFIAHRLALIPLHCEEVVEKMQYIRDCSCDNFCNDCTVEFTLDVTCETEATRTVTTADLMSGNPAVQPALGKSDDDYNRDSNQILIVKLRKGQTLKLTAHVKS</sequence>
<reference evidence="4 5" key="1">
    <citation type="submission" date="2021-04" db="EMBL/GenBank/DDBJ databases">
        <authorList>
            <person name="Bliznina A."/>
        </authorList>
    </citation>
    <scope>NUCLEOTIDE SEQUENCE [LARGE SCALE GENOMIC DNA]</scope>
</reference>
<dbReference type="InterPro" id="IPR036603">
    <property type="entry name" value="RBP11-like"/>
</dbReference>
<dbReference type="SUPFAM" id="SSF56553">
    <property type="entry name" value="Insert subdomain of RNA polymerase alpha subunit"/>
    <property type="match status" value="1"/>
</dbReference>
<protein>
    <submittedName>
        <fullName evidence="4">Oidioi.mRNA.OKI2018_I69.XSR.g14341.t1.cds</fullName>
    </submittedName>
</protein>
<dbReference type="SMART" id="SM00662">
    <property type="entry name" value="RPOLD"/>
    <property type="match status" value="1"/>
</dbReference>
<evidence type="ECO:0000256" key="1">
    <source>
        <dbReference type="ARBA" id="ARBA00022478"/>
    </source>
</evidence>
<dbReference type="Gene3D" id="2.170.120.12">
    <property type="entry name" value="DNA-directed RNA polymerase, insert domain"/>
    <property type="match status" value="1"/>
</dbReference>
<dbReference type="InterPro" id="IPR036643">
    <property type="entry name" value="RNApol_insert_sf"/>
</dbReference>
<gene>
    <name evidence="4" type="ORF">OKIOD_LOCUS5899</name>
</gene>
<dbReference type="InterPro" id="IPR011263">
    <property type="entry name" value="DNA-dir_RNA_pol_RpoA/D/Rpb3"/>
</dbReference>
<dbReference type="PANTHER" id="PTHR11800">
    <property type="entry name" value="DNA-DIRECTED RNA POLYMERASE"/>
    <property type="match status" value="1"/>
</dbReference>
<dbReference type="Proteomes" id="UP001158576">
    <property type="component" value="Chromosome XSR"/>
</dbReference>
<dbReference type="InterPro" id="IPR011262">
    <property type="entry name" value="DNA-dir_RNA_pol_insert"/>
</dbReference>
<proteinExistence type="predicted"/>